<evidence type="ECO:0000256" key="2">
    <source>
        <dbReference type="ARBA" id="ARBA00022692"/>
    </source>
</evidence>
<evidence type="ECO:0000313" key="10">
    <source>
        <dbReference type="EMBL" id="KAB1108435.1"/>
    </source>
</evidence>
<dbReference type="EMBL" id="CP031263">
    <property type="protein sequence ID" value="AXH94715.1"/>
    <property type="molecule type" value="Genomic_DNA"/>
</dbReference>
<evidence type="ECO:0000256" key="5">
    <source>
        <dbReference type="ARBA" id="ARBA00023136"/>
    </source>
</evidence>
<dbReference type="AlphaFoldDB" id="A0A3M9JZM5"/>
<evidence type="ECO:0000256" key="7">
    <source>
        <dbReference type="SAM" id="Phobius"/>
    </source>
</evidence>
<name>A0A3M9JZM5_9ACTN</name>
<evidence type="ECO:0000256" key="4">
    <source>
        <dbReference type="ARBA" id="ARBA00022989"/>
    </source>
</evidence>
<feature type="transmembrane region" description="Helical" evidence="7">
    <location>
        <begin position="171"/>
        <end position="193"/>
    </location>
</feature>
<feature type="domain" description="ResB-like" evidence="8">
    <location>
        <begin position="18"/>
        <end position="501"/>
    </location>
</feature>
<evidence type="ECO:0000313" key="12">
    <source>
        <dbReference type="Proteomes" id="UP000471364"/>
    </source>
</evidence>
<evidence type="ECO:0000256" key="1">
    <source>
        <dbReference type="ARBA" id="ARBA00004141"/>
    </source>
</evidence>
<gene>
    <name evidence="9" type="ORF">DVH21_29250</name>
    <name evidence="10" type="ORF">F6X54_22495</name>
</gene>
<keyword evidence="4 7" id="KW-1133">Transmembrane helix</keyword>
<dbReference type="GO" id="GO:0016020">
    <property type="term" value="C:membrane"/>
    <property type="evidence" value="ECO:0007669"/>
    <property type="project" value="UniProtKB-SubCell"/>
</dbReference>
<dbReference type="Pfam" id="PF05140">
    <property type="entry name" value="ResB"/>
    <property type="match status" value="1"/>
</dbReference>
<keyword evidence="2 7" id="KW-0812">Transmembrane</keyword>
<sequence length="545" mass="59067">MTVGLGLARRWWRQLTSMRTALVLLFLLAVAAVPGSVLPQRNLGVEKVDAYRAANPELSRWLDRLGFFDVYSSPWFGAIYLLLFTSLVGCVLPRLREHVAALRRRPPPAPRHFRRLPAHTGVGQSALAPAEAAVRVRGLLRSRRFRVAVRADGDEVTVAAEKGYLKETGNLAFHLALLALLAGVAYGYGWGWYGNRIVVAGPDTGFCTNLQQFDEYGLGPQLQPRDLPGFCVELNRFHAEFLDNGQPTVFRADVTWSTPQQNGGRHVLEVNTPLRLDGANLYLLGHGYAPVLRYTDRQGRAQTSVSPFLPIDAAVTSEGAALFPDANADPRTGTRSTDAQAAFSGVYVPTVPATGPPALSAHPAENAPGLLLTAYRGNLGLETGIPQSVYEVPRRALADGRLTQLPGPAKMLRPGERWTLDDGTTLEFLGTRRWIAMTVRHDPGEPIVLAAAVLMMAGLVGTLTVRRRRLWFRITPAPDGCAITAGGLPRSDYPGFNAEFAALTAAARAAVPTQLDEQATDRMTTEDSMPVPDEAVSASADNVAR</sequence>
<evidence type="ECO:0000256" key="3">
    <source>
        <dbReference type="ARBA" id="ARBA00022748"/>
    </source>
</evidence>
<dbReference type="Proteomes" id="UP000253958">
    <property type="component" value="Chromosome"/>
</dbReference>
<evidence type="ECO:0000259" key="8">
    <source>
        <dbReference type="Pfam" id="PF05140"/>
    </source>
</evidence>
<keyword evidence="12" id="KW-1185">Reference proteome</keyword>
<dbReference type="PANTHER" id="PTHR31566">
    <property type="entry name" value="CYTOCHROME C BIOGENESIS PROTEIN CCS1, CHLOROPLASTIC"/>
    <property type="match status" value="1"/>
</dbReference>
<feature type="transmembrane region" description="Helical" evidence="7">
    <location>
        <begin position="447"/>
        <end position="465"/>
    </location>
</feature>
<dbReference type="InterPro" id="IPR007816">
    <property type="entry name" value="ResB-like_domain"/>
</dbReference>
<reference evidence="9 11" key="2">
    <citation type="submission" date="2018-08" db="EMBL/GenBank/DDBJ databases">
        <title>Streptomyces kandeliansis sp. nov., an endophytic bacterium isolated from mangrove plant.</title>
        <authorList>
            <person name="Wang R."/>
        </authorList>
    </citation>
    <scope>NUCLEOTIDE SEQUENCE [LARGE SCALE GENOMIC DNA]</scope>
    <source>
        <strain evidence="9">110B</strain>
        <strain evidence="11">H14(2018)</strain>
    </source>
</reference>
<feature type="transmembrane region" description="Helical" evidence="7">
    <location>
        <begin position="75"/>
        <end position="95"/>
    </location>
</feature>
<reference evidence="10 12" key="3">
    <citation type="submission" date="2019-09" db="EMBL/GenBank/DDBJ databases">
        <title>High taxonomic diversity of Micromonospora strains isolated from Medicago sativa nodules in different geographical locations.</title>
        <authorList>
            <person name="Martinez-Hidalgo P."/>
            <person name="Flores-Felix J.D."/>
            <person name="Velazquez E."/>
            <person name="Brau L."/>
            <person name="Trujillo M.E."/>
            <person name="Martinez-Molina E."/>
        </authorList>
    </citation>
    <scope>NUCLEOTIDE SEQUENCE [LARGE SCALE GENOMIC DNA]</scope>
    <source>
        <strain evidence="10 12">ALFB5</strain>
    </source>
</reference>
<feature type="region of interest" description="Disordered" evidence="6">
    <location>
        <begin position="514"/>
        <end position="545"/>
    </location>
</feature>
<dbReference type="InterPro" id="IPR023494">
    <property type="entry name" value="Cyt_c_bgen_Ccs1/CcsB/ResB"/>
</dbReference>
<proteinExistence type="predicted"/>
<dbReference type="GO" id="GO:0017004">
    <property type="term" value="P:cytochrome complex assembly"/>
    <property type="evidence" value="ECO:0007669"/>
    <property type="project" value="UniProtKB-KW"/>
</dbReference>
<keyword evidence="5 7" id="KW-0472">Membrane</keyword>
<evidence type="ECO:0000313" key="9">
    <source>
        <dbReference type="EMBL" id="AXH94715.1"/>
    </source>
</evidence>
<protein>
    <submittedName>
        <fullName evidence="9">Cytochrome c biogenesis protein ResB</fullName>
    </submittedName>
</protein>
<dbReference type="PANTHER" id="PTHR31566:SF0">
    <property type="entry name" value="CYTOCHROME C BIOGENESIS PROTEIN CCS1, CHLOROPLASTIC"/>
    <property type="match status" value="1"/>
</dbReference>
<organism evidence="9 11">
    <name type="scientific">Micromonospora aurantiaca</name>
    <name type="common">nom. illeg.</name>
    <dbReference type="NCBI Taxonomy" id="47850"/>
    <lineage>
        <taxon>Bacteria</taxon>
        <taxon>Bacillati</taxon>
        <taxon>Actinomycetota</taxon>
        <taxon>Actinomycetes</taxon>
        <taxon>Micromonosporales</taxon>
        <taxon>Micromonosporaceae</taxon>
        <taxon>Micromonospora</taxon>
    </lineage>
</organism>
<accession>A0A3M9JZM5</accession>
<dbReference type="Proteomes" id="UP000471364">
    <property type="component" value="Unassembled WGS sequence"/>
</dbReference>
<dbReference type="EMBL" id="WAAR01000115">
    <property type="protein sequence ID" value="KAB1108435.1"/>
    <property type="molecule type" value="Genomic_DNA"/>
</dbReference>
<reference evidence="9 11" key="1">
    <citation type="submission" date="2018-07" db="EMBL/GenBank/DDBJ databases">
        <authorList>
            <person name="Ye Y."/>
        </authorList>
    </citation>
    <scope>NUCLEOTIDE SEQUENCE [LARGE SCALE GENOMIC DNA]</scope>
    <source>
        <strain evidence="9">110B</strain>
        <strain evidence="11">H14(2018)</strain>
    </source>
</reference>
<evidence type="ECO:0000256" key="6">
    <source>
        <dbReference type="SAM" id="MobiDB-lite"/>
    </source>
</evidence>
<keyword evidence="3" id="KW-0201">Cytochrome c-type biogenesis</keyword>
<comment type="subcellular location">
    <subcellularLocation>
        <location evidence="1">Membrane</location>
        <topology evidence="1">Multi-pass membrane protein</topology>
    </subcellularLocation>
</comment>
<evidence type="ECO:0000313" key="11">
    <source>
        <dbReference type="Proteomes" id="UP000253958"/>
    </source>
</evidence>